<name>A0AAV9PT45_9PEZI</name>
<feature type="non-terminal residue" evidence="2">
    <location>
        <position position="1"/>
    </location>
</feature>
<gene>
    <name evidence="2" type="ORF">LTR25_011230</name>
</gene>
<organism evidence="2 3">
    <name type="scientific">Vermiconidia calcicola</name>
    <dbReference type="NCBI Taxonomy" id="1690605"/>
    <lineage>
        <taxon>Eukaryota</taxon>
        <taxon>Fungi</taxon>
        <taxon>Dikarya</taxon>
        <taxon>Ascomycota</taxon>
        <taxon>Pezizomycotina</taxon>
        <taxon>Dothideomycetes</taxon>
        <taxon>Dothideomycetidae</taxon>
        <taxon>Mycosphaerellales</taxon>
        <taxon>Extremaceae</taxon>
        <taxon>Vermiconidia</taxon>
    </lineage>
</organism>
<keyword evidence="3" id="KW-1185">Reference proteome</keyword>
<feature type="non-terminal residue" evidence="2">
    <location>
        <position position="127"/>
    </location>
</feature>
<evidence type="ECO:0000313" key="2">
    <source>
        <dbReference type="EMBL" id="KAK5527395.1"/>
    </source>
</evidence>
<proteinExistence type="predicted"/>
<protein>
    <submittedName>
        <fullName evidence="2">Uncharacterized protein</fullName>
    </submittedName>
</protein>
<sequence>GNFSQTEFDKLEKKKQQLREQCRQGRKMMAVFARQLLHQEQKVSNLEKRLENISRRQGLMLDREARALGELEANAPLPDEPEQQVMGFEDNFFLADDPNLLQDGFDFSAVDFVFDNTGEPDLSKDST</sequence>
<dbReference type="EMBL" id="JAXLQG010000102">
    <property type="protein sequence ID" value="KAK5527395.1"/>
    <property type="molecule type" value="Genomic_DNA"/>
</dbReference>
<dbReference type="AlphaFoldDB" id="A0AAV9PT45"/>
<keyword evidence="1" id="KW-0175">Coiled coil</keyword>
<comment type="caution">
    <text evidence="2">The sequence shown here is derived from an EMBL/GenBank/DDBJ whole genome shotgun (WGS) entry which is preliminary data.</text>
</comment>
<evidence type="ECO:0000256" key="1">
    <source>
        <dbReference type="SAM" id="Coils"/>
    </source>
</evidence>
<evidence type="ECO:0000313" key="3">
    <source>
        <dbReference type="Proteomes" id="UP001345827"/>
    </source>
</evidence>
<feature type="coiled-coil region" evidence="1">
    <location>
        <begin position="1"/>
        <end position="56"/>
    </location>
</feature>
<dbReference type="Proteomes" id="UP001345827">
    <property type="component" value="Unassembled WGS sequence"/>
</dbReference>
<reference evidence="2 3" key="1">
    <citation type="submission" date="2023-06" db="EMBL/GenBank/DDBJ databases">
        <title>Black Yeasts Isolated from many extreme environments.</title>
        <authorList>
            <person name="Coleine C."/>
            <person name="Stajich J.E."/>
            <person name="Selbmann L."/>
        </authorList>
    </citation>
    <scope>NUCLEOTIDE SEQUENCE [LARGE SCALE GENOMIC DNA]</scope>
    <source>
        <strain evidence="2 3">CCFEE 5887</strain>
    </source>
</reference>
<accession>A0AAV9PT45</accession>